<evidence type="ECO:0000313" key="3">
    <source>
        <dbReference type="EMBL" id="KAF2273710.1"/>
    </source>
</evidence>
<feature type="transmembrane region" description="Helical" evidence="1">
    <location>
        <begin position="108"/>
        <end position="129"/>
    </location>
</feature>
<dbReference type="RefSeq" id="XP_033651249.1">
    <property type="nucleotide sequence ID" value="XM_033796516.1"/>
</dbReference>
<dbReference type="InterPro" id="IPR002656">
    <property type="entry name" value="Acyl_transf_3_dom"/>
</dbReference>
<keyword evidence="1" id="KW-0812">Transmembrane</keyword>
<accession>A0A6A6JAS7</accession>
<feature type="transmembrane region" description="Helical" evidence="1">
    <location>
        <begin position="366"/>
        <end position="389"/>
    </location>
</feature>
<proteinExistence type="predicted"/>
<evidence type="ECO:0000259" key="2">
    <source>
        <dbReference type="Pfam" id="PF01757"/>
    </source>
</evidence>
<dbReference type="OrthoDB" id="5819582at2759"/>
<organism evidence="3 4">
    <name type="scientific">Westerdykella ornata</name>
    <dbReference type="NCBI Taxonomy" id="318751"/>
    <lineage>
        <taxon>Eukaryota</taxon>
        <taxon>Fungi</taxon>
        <taxon>Dikarya</taxon>
        <taxon>Ascomycota</taxon>
        <taxon>Pezizomycotina</taxon>
        <taxon>Dothideomycetes</taxon>
        <taxon>Pleosporomycetidae</taxon>
        <taxon>Pleosporales</taxon>
        <taxon>Sporormiaceae</taxon>
        <taxon>Westerdykella</taxon>
    </lineage>
</organism>
<feature type="transmembrane region" description="Helical" evidence="1">
    <location>
        <begin position="401"/>
        <end position="421"/>
    </location>
</feature>
<reference evidence="3" key="1">
    <citation type="journal article" date="2020" name="Stud. Mycol.">
        <title>101 Dothideomycetes genomes: a test case for predicting lifestyles and emergence of pathogens.</title>
        <authorList>
            <person name="Haridas S."/>
            <person name="Albert R."/>
            <person name="Binder M."/>
            <person name="Bloem J."/>
            <person name="Labutti K."/>
            <person name="Salamov A."/>
            <person name="Andreopoulos B."/>
            <person name="Baker S."/>
            <person name="Barry K."/>
            <person name="Bills G."/>
            <person name="Bluhm B."/>
            <person name="Cannon C."/>
            <person name="Castanera R."/>
            <person name="Culley D."/>
            <person name="Daum C."/>
            <person name="Ezra D."/>
            <person name="Gonzalez J."/>
            <person name="Henrissat B."/>
            <person name="Kuo A."/>
            <person name="Liang C."/>
            <person name="Lipzen A."/>
            <person name="Lutzoni F."/>
            <person name="Magnuson J."/>
            <person name="Mondo S."/>
            <person name="Nolan M."/>
            <person name="Ohm R."/>
            <person name="Pangilinan J."/>
            <person name="Park H.-J."/>
            <person name="Ramirez L."/>
            <person name="Alfaro M."/>
            <person name="Sun H."/>
            <person name="Tritt A."/>
            <person name="Yoshinaga Y."/>
            <person name="Zwiers L.-H."/>
            <person name="Turgeon B."/>
            <person name="Goodwin S."/>
            <person name="Spatafora J."/>
            <person name="Crous P."/>
            <person name="Grigoriev I."/>
        </authorList>
    </citation>
    <scope>NUCLEOTIDE SEQUENCE</scope>
    <source>
        <strain evidence="3">CBS 379.55</strain>
    </source>
</reference>
<feature type="domain" description="Acyltransferase 3" evidence="2">
    <location>
        <begin position="60"/>
        <end position="457"/>
    </location>
</feature>
<evidence type="ECO:0000313" key="4">
    <source>
        <dbReference type="Proteomes" id="UP000800097"/>
    </source>
</evidence>
<feature type="transmembrane region" description="Helical" evidence="1">
    <location>
        <begin position="239"/>
        <end position="259"/>
    </location>
</feature>
<dbReference type="Pfam" id="PF01757">
    <property type="entry name" value="Acyl_transf_3"/>
    <property type="match status" value="1"/>
</dbReference>
<protein>
    <recommendedName>
        <fullName evidence="2">Acyltransferase 3 domain-containing protein</fullName>
    </recommendedName>
</protein>
<gene>
    <name evidence="3" type="ORF">EI97DRAFT_403853</name>
</gene>
<keyword evidence="1" id="KW-1133">Transmembrane helix</keyword>
<feature type="transmembrane region" description="Helical" evidence="1">
    <location>
        <begin position="158"/>
        <end position="185"/>
    </location>
</feature>
<dbReference type="Proteomes" id="UP000800097">
    <property type="component" value="Unassembled WGS sequence"/>
</dbReference>
<dbReference type="PANTHER" id="PTHR23028:SF134">
    <property type="entry name" value="PUTATIVE (AFU_ORTHOLOGUE AFUA_4G08520)-RELATED"/>
    <property type="match status" value="1"/>
</dbReference>
<dbReference type="PANTHER" id="PTHR23028">
    <property type="entry name" value="ACETYLTRANSFERASE"/>
    <property type="match status" value="1"/>
</dbReference>
<dbReference type="GeneID" id="54549691"/>
<evidence type="ECO:0000256" key="1">
    <source>
        <dbReference type="SAM" id="Phobius"/>
    </source>
</evidence>
<dbReference type="EMBL" id="ML986508">
    <property type="protein sequence ID" value="KAF2273710.1"/>
    <property type="molecule type" value="Genomic_DNA"/>
</dbReference>
<feature type="transmembrane region" description="Helical" evidence="1">
    <location>
        <begin position="441"/>
        <end position="462"/>
    </location>
</feature>
<sequence length="466" mass="52570">MSQYTDNQSTELEKGALSPTALPFSTRYRSLHRRILRILVPSFLQTNPTATRDVKRATDFLDGMRGYAAFAVYICHYIMPTHPKAHTGFGGNNGANDSAITQLPILRLIYSGHFCVCLFFVISGFSVSLKPVKLARKGQLPEFLDAMVSATFRRACRLYLPCLAMLGITFVLACCGAFDFMFALVHNWPFLSKPLRVPVVHPTVWKQFRDFASQVWKWSDPWALSGAMNRSEKHIPYGVQLWTIPVELSCSFISFLCLIGLAKTRPLLRVGIVNTIGAYFLFRGHPEVTLFLAGTTLAEVYLLGQERVAAELTPPAETRKQKIQASLAFLAGLYLASYPPKYAQTSPFSAPLYYLASLIATDDNQFFLYFYNTIASVLLVYVVSISPFLQGLVTTPLGRYLGKISFALYCVHQALINWFGYRSMLFFWSLTGNETTFRYELGLGIAWVFQTIATIWAADMFWRYVD</sequence>
<keyword evidence="1" id="KW-0472">Membrane</keyword>
<dbReference type="InterPro" id="IPR050879">
    <property type="entry name" value="Acyltransferase_3"/>
</dbReference>
<feature type="non-terminal residue" evidence="3">
    <location>
        <position position="466"/>
    </location>
</feature>
<name>A0A6A6JAS7_WESOR</name>
<dbReference type="GO" id="GO:0016747">
    <property type="term" value="F:acyltransferase activity, transferring groups other than amino-acyl groups"/>
    <property type="evidence" value="ECO:0007669"/>
    <property type="project" value="InterPro"/>
</dbReference>
<keyword evidence="4" id="KW-1185">Reference proteome</keyword>
<dbReference type="AlphaFoldDB" id="A0A6A6JAS7"/>